<evidence type="ECO:0000313" key="3">
    <source>
        <dbReference type="Proteomes" id="UP001050691"/>
    </source>
</evidence>
<keyword evidence="1" id="KW-0472">Membrane</keyword>
<comment type="caution">
    <text evidence="2">The sequence shown here is derived from an EMBL/GenBank/DDBJ whole genome shotgun (WGS) entry which is preliminary data.</text>
</comment>
<feature type="transmembrane region" description="Helical" evidence="1">
    <location>
        <begin position="64"/>
        <end position="85"/>
    </location>
</feature>
<keyword evidence="1" id="KW-1133">Transmembrane helix</keyword>
<name>A0AAV5AGP8_9AGAM</name>
<gene>
    <name evidence="2" type="ORF">Clacol_008074</name>
</gene>
<keyword evidence="1" id="KW-0812">Transmembrane</keyword>
<proteinExistence type="predicted"/>
<dbReference type="Proteomes" id="UP001050691">
    <property type="component" value="Unassembled WGS sequence"/>
</dbReference>
<keyword evidence="3" id="KW-1185">Reference proteome</keyword>
<dbReference type="EMBL" id="BPWL01000009">
    <property type="protein sequence ID" value="GJJ13817.1"/>
    <property type="molecule type" value="Genomic_DNA"/>
</dbReference>
<accession>A0AAV5AGP8</accession>
<evidence type="ECO:0000256" key="1">
    <source>
        <dbReference type="SAM" id="Phobius"/>
    </source>
</evidence>
<sequence length="232" mass="25999">MAYIAAMSSVWVLSLFPLVAMYSLVMFLILALSLFINRFDSSSYSAEEESVWATNLLSRKLRHVSFLSAAAYEAWFVAPLIACVLRFDFTATLSKQNPIYLEGVTPSSSFDSTTNQRLGNGVLVPRTVPRTFRKPYYTVALATWSLIRITTIVLCLTTSFPLKSIYDSSWLGAIFEFPIITIVLLLFAKMRGQAKTLWNYTEIWFVKPSNVKGELLPVGDDKTGPQPEHATA</sequence>
<feature type="transmembrane region" description="Helical" evidence="1">
    <location>
        <begin position="168"/>
        <end position="188"/>
    </location>
</feature>
<evidence type="ECO:0000313" key="2">
    <source>
        <dbReference type="EMBL" id="GJJ13817.1"/>
    </source>
</evidence>
<organism evidence="2 3">
    <name type="scientific">Clathrus columnatus</name>
    <dbReference type="NCBI Taxonomy" id="1419009"/>
    <lineage>
        <taxon>Eukaryota</taxon>
        <taxon>Fungi</taxon>
        <taxon>Dikarya</taxon>
        <taxon>Basidiomycota</taxon>
        <taxon>Agaricomycotina</taxon>
        <taxon>Agaricomycetes</taxon>
        <taxon>Phallomycetidae</taxon>
        <taxon>Phallales</taxon>
        <taxon>Clathraceae</taxon>
        <taxon>Clathrus</taxon>
    </lineage>
</organism>
<feature type="transmembrane region" description="Helical" evidence="1">
    <location>
        <begin position="12"/>
        <end position="36"/>
    </location>
</feature>
<protein>
    <submittedName>
        <fullName evidence="2">Uncharacterized protein</fullName>
    </submittedName>
</protein>
<feature type="transmembrane region" description="Helical" evidence="1">
    <location>
        <begin position="136"/>
        <end position="162"/>
    </location>
</feature>
<dbReference type="AlphaFoldDB" id="A0AAV5AGP8"/>
<reference evidence="2" key="1">
    <citation type="submission" date="2021-10" db="EMBL/GenBank/DDBJ databases">
        <title>De novo Genome Assembly of Clathrus columnatus (Basidiomycota, Fungi) Using Illumina and Nanopore Sequence Data.</title>
        <authorList>
            <person name="Ogiso-Tanaka E."/>
            <person name="Itagaki H."/>
            <person name="Hosoya T."/>
            <person name="Hosaka K."/>
        </authorList>
    </citation>
    <scope>NUCLEOTIDE SEQUENCE</scope>
    <source>
        <strain evidence="2">MO-923</strain>
    </source>
</reference>